<sequence>MQLTHGFNFFPAYLEPSLGFEVSVS</sequence>
<proteinExistence type="predicted"/>
<name>A0A4Q6XLH7_9GAMM</name>
<reference evidence="1 2" key="1">
    <citation type="submission" date="2019-02" db="EMBL/GenBank/DDBJ databases">
        <title>The draft genome of Acinetobacter halotolerans strain JCM 31009.</title>
        <authorList>
            <person name="Qin J."/>
            <person name="Feng Y."/>
            <person name="Nemec A."/>
            <person name="Zong Z."/>
        </authorList>
    </citation>
    <scope>NUCLEOTIDE SEQUENCE [LARGE SCALE GENOMIC DNA]</scope>
    <source>
        <strain evidence="1 2">JCM 31009</strain>
    </source>
</reference>
<comment type="caution">
    <text evidence="1">The sequence shown here is derived from an EMBL/GenBank/DDBJ whole genome shotgun (WGS) entry which is preliminary data.</text>
</comment>
<evidence type="ECO:0000313" key="2">
    <source>
        <dbReference type="Proteomes" id="UP000292110"/>
    </source>
</evidence>
<keyword evidence="2" id="KW-1185">Reference proteome</keyword>
<dbReference type="EMBL" id="SGIM01000002">
    <property type="protein sequence ID" value="RZF56000.1"/>
    <property type="molecule type" value="Genomic_DNA"/>
</dbReference>
<dbReference type="Proteomes" id="UP000292110">
    <property type="component" value="Unassembled WGS sequence"/>
</dbReference>
<organism evidence="1 2">
    <name type="scientific">Acinetobacter halotolerans</name>
    <dbReference type="NCBI Taxonomy" id="1752076"/>
    <lineage>
        <taxon>Bacteria</taxon>
        <taxon>Pseudomonadati</taxon>
        <taxon>Pseudomonadota</taxon>
        <taxon>Gammaproteobacteria</taxon>
        <taxon>Moraxellales</taxon>
        <taxon>Moraxellaceae</taxon>
        <taxon>Acinetobacter</taxon>
    </lineage>
</organism>
<evidence type="ECO:0000313" key="1">
    <source>
        <dbReference type="EMBL" id="RZF56000.1"/>
    </source>
</evidence>
<gene>
    <name evidence="1" type="ORF">EXE30_02710</name>
</gene>
<protein>
    <submittedName>
        <fullName evidence="1">CRISPR-associated DxTHG motif protein</fullName>
    </submittedName>
</protein>
<accession>A0A4Q6XLH7</accession>
<dbReference type="AlphaFoldDB" id="A0A4Q6XLH7"/>